<dbReference type="InterPro" id="IPR036514">
    <property type="entry name" value="SGNH_hydro_sf"/>
</dbReference>
<comment type="caution">
    <text evidence="2">The sequence shown here is derived from an EMBL/GenBank/DDBJ whole genome shotgun (WGS) entry which is preliminary data.</text>
</comment>
<sequence precursor="true">MPHRCALRALLALLVTAAASNVGFADTPLNLLFIGNSFTAGGPIAHLVRDLATDAGWATPNVQYVAPGGQSLGFHTTNPDTVNAIGLGGWDFVVLQEFSTGPTDNAGNPAAFKSNATALYDQVKLSSPNANVVLYETWAREADHSFYPGTFTDPAQMQAQLRTHYNDAADNYIPANSTAAVKTDVVVVPAGDAWENYLNSGGTIRLHDTDDYHAGPNGQYLSSAVIYSTIYERSVAGLSGLVAAPADAAVLQTFADATTGMTITGGPMGNGLSPLAAGGGILIDFGGTDRPTAAPWNNFNEFLTGSSLINVLDDSGATTSIDVTLTDGFSGVNSAGSAGNTLGYPTTATSDSFYTGSFDGHEAALPNRAQVTISGLDPSLVYDLALFSSRTGTDSGMGRLTRYTVDGQWIDFDVSDNTGTEVLFASVPAAGDGTLTLDVEVSPDGTGRFAYLGQLKLTAHAVPESTSLLMLGVGGLSLLQRRGR</sequence>
<dbReference type="EMBL" id="SJPR01000005">
    <property type="protein sequence ID" value="TWT95183.1"/>
    <property type="molecule type" value="Genomic_DNA"/>
</dbReference>
<dbReference type="OrthoDB" id="7443339at2"/>
<accession>A0A5C6AA35</accession>
<dbReference type="GO" id="GO:0016788">
    <property type="term" value="F:hydrolase activity, acting on ester bonds"/>
    <property type="evidence" value="ECO:0007669"/>
    <property type="project" value="UniProtKB-ARBA"/>
</dbReference>
<proteinExistence type="predicted"/>
<gene>
    <name evidence="2" type="ORF">Pla108_33260</name>
</gene>
<keyword evidence="1" id="KW-0732">Signal</keyword>
<reference evidence="2 3" key="1">
    <citation type="submission" date="2019-02" db="EMBL/GenBank/DDBJ databases">
        <title>Deep-cultivation of Planctomycetes and their phenomic and genomic characterization uncovers novel biology.</title>
        <authorList>
            <person name="Wiegand S."/>
            <person name="Jogler M."/>
            <person name="Boedeker C."/>
            <person name="Pinto D."/>
            <person name="Vollmers J."/>
            <person name="Rivas-Marin E."/>
            <person name="Kohn T."/>
            <person name="Peeters S.H."/>
            <person name="Heuer A."/>
            <person name="Rast P."/>
            <person name="Oberbeckmann S."/>
            <person name="Bunk B."/>
            <person name="Jeske O."/>
            <person name="Meyerdierks A."/>
            <person name="Storesund J.E."/>
            <person name="Kallscheuer N."/>
            <person name="Luecker S."/>
            <person name="Lage O.M."/>
            <person name="Pohl T."/>
            <person name="Merkel B.J."/>
            <person name="Hornburger P."/>
            <person name="Mueller R.-W."/>
            <person name="Bruemmer F."/>
            <person name="Labrenz M."/>
            <person name="Spormann A.M."/>
            <person name="Op Den Camp H."/>
            <person name="Overmann J."/>
            <person name="Amann R."/>
            <person name="Jetten M.S.M."/>
            <person name="Mascher T."/>
            <person name="Medema M.H."/>
            <person name="Devos D.P."/>
            <person name="Kaster A.-K."/>
            <person name="Ovreas L."/>
            <person name="Rohde M."/>
            <person name="Galperin M.Y."/>
            <person name="Jogler C."/>
        </authorList>
    </citation>
    <scope>NUCLEOTIDE SEQUENCE [LARGE SCALE GENOMIC DNA]</scope>
    <source>
        <strain evidence="2 3">Pla108</strain>
    </source>
</reference>
<name>A0A5C6AA35_9BACT</name>
<dbReference type="AlphaFoldDB" id="A0A5C6AA35"/>
<feature type="signal peptide" evidence="1">
    <location>
        <begin position="1"/>
        <end position="25"/>
    </location>
</feature>
<keyword evidence="3" id="KW-1185">Reference proteome</keyword>
<protein>
    <recommendedName>
        <fullName evidence="4">PEP-CTERM protein-sorting domain-containing protein</fullName>
    </recommendedName>
</protein>
<dbReference type="Proteomes" id="UP000317421">
    <property type="component" value="Unassembled WGS sequence"/>
</dbReference>
<dbReference type="Gene3D" id="3.40.50.1110">
    <property type="entry name" value="SGNH hydrolase"/>
    <property type="match status" value="1"/>
</dbReference>
<evidence type="ECO:0000313" key="2">
    <source>
        <dbReference type="EMBL" id="TWT95183.1"/>
    </source>
</evidence>
<feature type="chain" id="PRO_5022878134" description="PEP-CTERM protein-sorting domain-containing protein" evidence="1">
    <location>
        <begin position="26"/>
        <end position="484"/>
    </location>
</feature>
<dbReference type="RefSeq" id="WP_146446040.1">
    <property type="nucleotide sequence ID" value="NZ_SJPR01000005.1"/>
</dbReference>
<evidence type="ECO:0000313" key="3">
    <source>
        <dbReference type="Proteomes" id="UP000317421"/>
    </source>
</evidence>
<evidence type="ECO:0000256" key="1">
    <source>
        <dbReference type="SAM" id="SignalP"/>
    </source>
</evidence>
<evidence type="ECO:0008006" key="4">
    <source>
        <dbReference type="Google" id="ProtNLM"/>
    </source>
</evidence>
<dbReference type="SUPFAM" id="SSF52266">
    <property type="entry name" value="SGNH hydrolase"/>
    <property type="match status" value="1"/>
</dbReference>
<organism evidence="2 3">
    <name type="scientific">Botrimarina colliarenosi</name>
    <dbReference type="NCBI Taxonomy" id="2528001"/>
    <lineage>
        <taxon>Bacteria</taxon>
        <taxon>Pseudomonadati</taxon>
        <taxon>Planctomycetota</taxon>
        <taxon>Planctomycetia</taxon>
        <taxon>Pirellulales</taxon>
        <taxon>Lacipirellulaceae</taxon>
        <taxon>Botrimarina</taxon>
    </lineage>
</organism>